<accession>A0A5N6PL21</accession>
<reference evidence="1 2" key="1">
    <citation type="submission" date="2019-05" db="EMBL/GenBank/DDBJ databases">
        <title>Mikania micrantha, genome provides insights into the molecular mechanism of rapid growth.</title>
        <authorList>
            <person name="Liu B."/>
        </authorList>
    </citation>
    <scope>NUCLEOTIDE SEQUENCE [LARGE SCALE GENOMIC DNA]</scope>
    <source>
        <strain evidence="1">NLD-2019</strain>
        <tissue evidence="1">Leaf</tissue>
    </source>
</reference>
<name>A0A5N6PL21_9ASTR</name>
<dbReference type="AlphaFoldDB" id="A0A5N6PL21"/>
<dbReference type="Proteomes" id="UP000326396">
    <property type="component" value="Linkage Group LG12"/>
</dbReference>
<gene>
    <name evidence="1" type="ORF">E3N88_09813</name>
</gene>
<sequence>MFFYLLLQVPTIIEGFSRSGLACYNSSLSDCNISHGVFVRNVYLAPLSTISSFHLETLEASFYKYWVYFIPQEGYAKTTALLNTRLFPIFPPETRSGYLPVNCNCVLKAANKASWDTDPNDVYGEDLYGQHCPFCGAMSYEENTKGYSSREDHGHMRVAGRHKGTRGTAPEKALPNMDSELGILLGAGPKAMKLDFLQLHELVELTVEERSVSLQDEWRCDMWMNYGHRHPRTSTLIGDIVCPVVSTIVAGIVGRGLRIEGNKNCGGTKIPDVDMLVVS</sequence>
<dbReference type="EMBL" id="SZYD01000004">
    <property type="protein sequence ID" value="KAD6455107.1"/>
    <property type="molecule type" value="Genomic_DNA"/>
</dbReference>
<organism evidence="1 2">
    <name type="scientific">Mikania micrantha</name>
    <name type="common">bitter vine</name>
    <dbReference type="NCBI Taxonomy" id="192012"/>
    <lineage>
        <taxon>Eukaryota</taxon>
        <taxon>Viridiplantae</taxon>
        <taxon>Streptophyta</taxon>
        <taxon>Embryophyta</taxon>
        <taxon>Tracheophyta</taxon>
        <taxon>Spermatophyta</taxon>
        <taxon>Magnoliopsida</taxon>
        <taxon>eudicotyledons</taxon>
        <taxon>Gunneridae</taxon>
        <taxon>Pentapetalae</taxon>
        <taxon>asterids</taxon>
        <taxon>campanulids</taxon>
        <taxon>Asterales</taxon>
        <taxon>Asteraceae</taxon>
        <taxon>Asteroideae</taxon>
        <taxon>Heliantheae alliance</taxon>
        <taxon>Eupatorieae</taxon>
        <taxon>Mikania</taxon>
    </lineage>
</organism>
<protein>
    <submittedName>
        <fullName evidence="1">Uncharacterized protein</fullName>
    </submittedName>
</protein>
<evidence type="ECO:0000313" key="1">
    <source>
        <dbReference type="EMBL" id="KAD6455107.1"/>
    </source>
</evidence>
<proteinExistence type="predicted"/>
<evidence type="ECO:0000313" key="2">
    <source>
        <dbReference type="Proteomes" id="UP000326396"/>
    </source>
</evidence>
<comment type="caution">
    <text evidence="1">The sequence shown here is derived from an EMBL/GenBank/DDBJ whole genome shotgun (WGS) entry which is preliminary data.</text>
</comment>
<keyword evidence="2" id="KW-1185">Reference proteome</keyword>